<evidence type="ECO:0000259" key="9">
    <source>
        <dbReference type="PROSITE" id="PS50053"/>
    </source>
</evidence>
<dbReference type="EMBL" id="OZ075118">
    <property type="protein sequence ID" value="CAL5089032.1"/>
    <property type="molecule type" value="Genomic_DNA"/>
</dbReference>
<feature type="domain" description="Ubiquitin-like" evidence="9">
    <location>
        <begin position="1"/>
        <end position="76"/>
    </location>
</feature>
<reference evidence="10 11" key="2">
    <citation type="submission" date="2024-10" db="EMBL/GenBank/DDBJ databases">
        <authorList>
            <person name="Ryan C."/>
        </authorList>
    </citation>
    <scope>NUCLEOTIDE SEQUENCE [LARGE SCALE GENOMIC DNA]</scope>
</reference>
<keyword evidence="6" id="KW-0677">Repeat</keyword>
<evidence type="ECO:0000256" key="3">
    <source>
        <dbReference type="ARBA" id="ARBA00008430"/>
    </source>
</evidence>
<evidence type="ECO:0000256" key="7">
    <source>
        <dbReference type="ARBA" id="ARBA00022843"/>
    </source>
</evidence>
<evidence type="ECO:0000256" key="5">
    <source>
        <dbReference type="ARBA" id="ARBA00022499"/>
    </source>
</evidence>
<dbReference type="Proteomes" id="UP001497457">
    <property type="component" value="Chromosome 8b"/>
</dbReference>
<feature type="domain" description="Ubiquitin-like" evidence="9">
    <location>
        <begin position="218"/>
        <end position="279"/>
    </location>
</feature>
<dbReference type="Gene3D" id="3.10.20.90">
    <property type="entry name" value="Phosphatidylinositol 3-kinase Catalytic Subunit, Chain A, domain 1"/>
    <property type="match status" value="5"/>
</dbReference>
<keyword evidence="4" id="KW-0963">Cytoplasm</keyword>
<dbReference type="Pfam" id="PF00240">
    <property type="entry name" value="ubiquitin"/>
    <property type="match status" value="5"/>
</dbReference>
<feature type="domain" description="Ubiquitin-like" evidence="9">
    <location>
        <begin position="283"/>
        <end position="351"/>
    </location>
</feature>
<keyword evidence="7" id="KW-0832">Ubl conjugation</keyword>
<dbReference type="GO" id="GO:0005737">
    <property type="term" value="C:cytoplasm"/>
    <property type="evidence" value="ECO:0007669"/>
    <property type="project" value="UniProtKB-SubCell"/>
</dbReference>
<dbReference type="PANTHER" id="PTHR10666">
    <property type="entry name" value="UBIQUITIN"/>
    <property type="match status" value="1"/>
</dbReference>
<dbReference type="FunFam" id="3.10.20.90:FF:000160">
    <property type="entry name" value="Polyubiquitin-C"/>
    <property type="match status" value="1"/>
</dbReference>
<comment type="similarity">
    <text evidence="3">Belongs to the ubiquitin family.</text>
</comment>
<reference evidence="11" key="1">
    <citation type="submission" date="2024-06" db="EMBL/GenBank/DDBJ databases">
        <authorList>
            <person name="Ryan C."/>
        </authorList>
    </citation>
    <scope>NUCLEOTIDE SEQUENCE [LARGE SCALE GENOMIC DNA]</scope>
</reference>
<proteinExistence type="inferred from homology"/>
<sequence>MQIFVKNLEGKTKTIEVESSDLIDSIRAKLQESEGIPPDRQSLIFGAQQLEDGHTVADYNITRFSTLHLAYRLGGGNCHICGYRYIHVKMFAGNGVTLEVDPSDMIDNVREKIHGYQRLFFDGKYLEDGRTLEDYKIQSESTLHLDFGMQISVKTTTGKTITMQVEPSDTIGNVKAKIQDQRRIIFDGKQLDRSGKLADHNIKKESTLHLDLCSQGGMQVFVKAIPSKTIRLKLLRSDTIGHVKSLIHDQQRLFFEGKQLENGRTLAEYDVQRESTLHLDFGMRIFVKTFTGQTVNLEVEPSDTIQNIDERIQGRQILVFGGKELEDGKTVRDYNIQKGSTLDLDLLLPDGSANL</sequence>
<dbReference type="InterPro" id="IPR050158">
    <property type="entry name" value="Ubiquitin_ubiquitin-like"/>
</dbReference>
<evidence type="ECO:0000256" key="4">
    <source>
        <dbReference type="ARBA" id="ARBA00022490"/>
    </source>
</evidence>
<dbReference type="InterPro" id="IPR019956">
    <property type="entry name" value="Ubiquitin_dom"/>
</dbReference>
<evidence type="ECO:0000256" key="1">
    <source>
        <dbReference type="ARBA" id="ARBA00004123"/>
    </source>
</evidence>
<feature type="domain" description="Ubiquitin-like" evidence="9">
    <location>
        <begin position="84"/>
        <end position="145"/>
    </location>
</feature>
<comment type="subcellular location">
    <subcellularLocation>
        <location evidence="2">Cytoplasm</location>
    </subcellularLocation>
    <subcellularLocation>
        <location evidence="1">Nucleus</location>
    </subcellularLocation>
</comment>
<dbReference type="PROSITE" id="PS50053">
    <property type="entry name" value="UBIQUITIN_2"/>
    <property type="match status" value="5"/>
</dbReference>
<evidence type="ECO:0000256" key="8">
    <source>
        <dbReference type="ARBA" id="ARBA00023242"/>
    </source>
</evidence>
<dbReference type="GO" id="GO:0005634">
    <property type="term" value="C:nucleus"/>
    <property type="evidence" value="ECO:0007669"/>
    <property type="project" value="UniProtKB-SubCell"/>
</dbReference>
<dbReference type="GO" id="GO:0003729">
    <property type="term" value="F:mRNA binding"/>
    <property type="evidence" value="ECO:0007669"/>
    <property type="project" value="UniProtKB-ARBA"/>
</dbReference>
<accession>A0ABC9G8K9</accession>
<evidence type="ECO:0000313" key="11">
    <source>
        <dbReference type="Proteomes" id="UP001497457"/>
    </source>
</evidence>
<dbReference type="AlphaFoldDB" id="A0ABC9G8K9"/>
<name>A0ABC9G8K9_9POAL</name>
<keyword evidence="11" id="KW-1185">Reference proteome</keyword>
<organism evidence="10 11">
    <name type="scientific">Urochloa decumbens</name>
    <dbReference type="NCBI Taxonomy" id="240449"/>
    <lineage>
        <taxon>Eukaryota</taxon>
        <taxon>Viridiplantae</taxon>
        <taxon>Streptophyta</taxon>
        <taxon>Embryophyta</taxon>
        <taxon>Tracheophyta</taxon>
        <taxon>Spermatophyta</taxon>
        <taxon>Magnoliopsida</taxon>
        <taxon>Liliopsida</taxon>
        <taxon>Poales</taxon>
        <taxon>Poaceae</taxon>
        <taxon>PACMAD clade</taxon>
        <taxon>Panicoideae</taxon>
        <taxon>Panicodae</taxon>
        <taxon>Paniceae</taxon>
        <taxon>Melinidinae</taxon>
        <taxon>Urochloa</taxon>
    </lineage>
</organism>
<gene>
    <name evidence="10" type="ORF">URODEC1_LOCUS113134</name>
</gene>
<evidence type="ECO:0000313" key="10">
    <source>
        <dbReference type="EMBL" id="CAL5089032.1"/>
    </source>
</evidence>
<keyword evidence="5" id="KW-1017">Isopeptide bond</keyword>
<evidence type="ECO:0000256" key="2">
    <source>
        <dbReference type="ARBA" id="ARBA00004496"/>
    </source>
</evidence>
<keyword evidence="8" id="KW-0539">Nucleus</keyword>
<dbReference type="CDD" id="cd17039">
    <property type="entry name" value="Ubl_ubiquitin_like"/>
    <property type="match status" value="2"/>
</dbReference>
<protein>
    <recommendedName>
        <fullName evidence="9">Ubiquitin-like domain-containing protein</fullName>
    </recommendedName>
</protein>
<dbReference type="FunFam" id="3.10.20.90:FF:000469">
    <property type="entry name" value="Polyubiquitin-C"/>
    <property type="match status" value="2"/>
</dbReference>
<evidence type="ECO:0000256" key="6">
    <source>
        <dbReference type="ARBA" id="ARBA00022737"/>
    </source>
</evidence>
<dbReference type="InterPro" id="IPR000626">
    <property type="entry name" value="Ubiquitin-like_dom"/>
</dbReference>
<dbReference type="SMART" id="SM00213">
    <property type="entry name" value="UBQ"/>
    <property type="match status" value="5"/>
</dbReference>
<dbReference type="SUPFAM" id="SSF54236">
    <property type="entry name" value="Ubiquitin-like"/>
    <property type="match status" value="5"/>
</dbReference>
<feature type="domain" description="Ubiquitin-like" evidence="9">
    <location>
        <begin position="149"/>
        <end position="217"/>
    </location>
</feature>
<dbReference type="PRINTS" id="PR00348">
    <property type="entry name" value="UBIQUITIN"/>
</dbReference>
<dbReference type="InterPro" id="IPR029071">
    <property type="entry name" value="Ubiquitin-like_domsf"/>
</dbReference>